<evidence type="ECO:0000256" key="3">
    <source>
        <dbReference type="ARBA" id="ARBA00022692"/>
    </source>
</evidence>
<dbReference type="GO" id="GO:0006952">
    <property type="term" value="P:defense response"/>
    <property type="evidence" value="ECO:0007669"/>
    <property type="project" value="UniProtKB-KW"/>
</dbReference>
<feature type="transmembrane region" description="Helical" evidence="9">
    <location>
        <begin position="16"/>
        <end position="39"/>
    </location>
</feature>
<dbReference type="InterPro" id="IPR004326">
    <property type="entry name" value="Mlo"/>
</dbReference>
<evidence type="ECO:0000256" key="4">
    <source>
        <dbReference type="ARBA" id="ARBA00022821"/>
    </source>
</evidence>
<sequence length="133" mass="14737">MAGGAEGRSLEETPTWAVAVVCFILVSISMVIEFCIHFIGKWLKNHNKRALDEALEKIKSVGQGLISNICISKELGDTWHPCDRQEDSDYNKSNDHGDSSGHDRRKLLAFLDSSRSKRRALAAAGYDKCAEKA</sequence>
<comment type="caution">
    <text evidence="10">The sequence shown here is derived from an EMBL/GenBank/DDBJ whole genome shotgun (WGS) entry which is preliminary data.</text>
</comment>
<dbReference type="GO" id="GO:0016020">
    <property type="term" value="C:membrane"/>
    <property type="evidence" value="ECO:0007669"/>
    <property type="project" value="UniProtKB-SubCell"/>
</dbReference>
<keyword evidence="4" id="KW-0611">Plant defense</keyword>
<evidence type="ECO:0000256" key="8">
    <source>
        <dbReference type="SAM" id="MobiDB-lite"/>
    </source>
</evidence>
<name>A0AAN8ZJK4_9MAGN</name>
<keyword evidence="3 9" id="KW-0812">Transmembrane</keyword>
<dbReference type="Proteomes" id="UP001370490">
    <property type="component" value="Unassembled WGS sequence"/>
</dbReference>
<organism evidence="10 11">
    <name type="scientific">Dillenia turbinata</name>
    <dbReference type="NCBI Taxonomy" id="194707"/>
    <lineage>
        <taxon>Eukaryota</taxon>
        <taxon>Viridiplantae</taxon>
        <taxon>Streptophyta</taxon>
        <taxon>Embryophyta</taxon>
        <taxon>Tracheophyta</taxon>
        <taxon>Spermatophyta</taxon>
        <taxon>Magnoliopsida</taxon>
        <taxon>eudicotyledons</taxon>
        <taxon>Gunneridae</taxon>
        <taxon>Pentapetalae</taxon>
        <taxon>Dilleniales</taxon>
        <taxon>Dilleniaceae</taxon>
        <taxon>Dillenia</taxon>
    </lineage>
</organism>
<evidence type="ECO:0000256" key="5">
    <source>
        <dbReference type="ARBA" id="ARBA00022989"/>
    </source>
</evidence>
<evidence type="ECO:0000256" key="6">
    <source>
        <dbReference type="ARBA" id="ARBA00023136"/>
    </source>
</evidence>
<evidence type="ECO:0000256" key="7">
    <source>
        <dbReference type="ARBA" id="ARBA00023265"/>
    </source>
</evidence>
<evidence type="ECO:0000256" key="2">
    <source>
        <dbReference type="ARBA" id="ARBA00006574"/>
    </source>
</evidence>
<evidence type="ECO:0000256" key="1">
    <source>
        <dbReference type="ARBA" id="ARBA00004141"/>
    </source>
</evidence>
<keyword evidence="6 9" id="KW-0472">Membrane</keyword>
<dbReference type="PANTHER" id="PTHR31942">
    <property type="entry name" value="MLO-LIKE PROTEIN 1"/>
    <property type="match status" value="1"/>
</dbReference>
<evidence type="ECO:0000313" key="10">
    <source>
        <dbReference type="EMBL" id="KAK6943769.1"/>
    </source>
</evidence>
<dbReference type="EMBL" id="JBAMMX010000003">
    <property type="protein sequence ID" value="KAK6943769.1"/>
    <property type="molecule type" value="Genomic_DNA"/>
</dbReference>
<evidence type="ECO:0000313" key="11">
    <source>
        <dbReference type="Proteomes" id="UP001370490"/>
    </source>
</evidence>
<comment type="similarity">
    <text evidence="2">Belongs to the MLO family.</text>
</comment>
<dbReference type="AlphaFoldDB" id="A0AAN8ZJK4"/>
<keyword evidence="5 9" id="KW-1133">Transmembrane helix</keyword>
<reference evidence="10 11" key="1">
    <citation type="submission" date="2023-12" db="EMBL/GenBank/DDBJ databases">
        <title>A high-quality genome assembly for Dillenia turbinata (Dilleniales).</title>
        <authorList>
            <person name="Chanderbali A."/>
        </authorList>
    </citation>
    <scope>NUCLEOTIDE SEQUENCE [LARGE SCALE GENOMIC DNA]</scope>
    <source>
        <strain evidence="10">LSX21</strain>
        <tissue evidence="10">Leaf</tissue>
    </source>
</reference>
<keyword evidence="7" id="KW-0568">Pathogenesis-related protein</keyword>
<feature type="compositionally biased region" description="Basic and acidic residues" evidence="8">
    <location>
        <begin position="84"/>
        <end position="102"/>
    </location>
</feature>
<comment type="subcellular location">
    <subcellularLocation>
        <location evidence="1">Membrane</location>
        <topology evidence="1">Multi-pass membrane protein</topology>
    </subcellularLocation>
</comment>
<accession>A0AAN8ZJK4</accession>
<keyword evidence="11" id="KW-1185">Reference proteome</keyword>
<evidence type="ECO:0000256" key="9">
    <source>
        <dbReference type="SAM" id="Phobius"/>
    </source>
</evidence>
<protein>
    <submittedName>
        <fullName evidence="10">Mlo-related protein</fullName>
    </submittedName>
</protein>
<gene>
    <name evidence="10" type="ORF">RJ641_024871</name>
</gene>
<feature type="region of interest" description="Disordered" evidence="8">
    <location>
        <begin position="84"/>
        <end position="103"/>
    </location>
</feature>
<proteinExistence type="inferred from homology"/>
<dbReference type="PANTHER" id="PTHR31942:SF114">
    <property type="entry name" value="MLO-LIKE PROTEIN"/>
    <property type="match status" value="1"/>
</dbReference>
<dbReference type="Pfam" id="PF03094">
    <property type="entry name" value="Mlo"/>
    <property type="match status" value="1"/>
</dbReference>